<proteinExistence type="predicted"/>
<evidence type="ECO:0000256" key="1">
    <source>
        <dbReference type="SAM" id="MobiDB-lite"/>
    </source>
</evidence>
<dbReference type="EMBL" id="JASCZI010121732">
    <property type="protein sequence ID" value="MED6162784.1"/>
    <property type="molecule type" value="Genomic_DNA"/>
</dbReference>
<evidence type="ECO:0000313" key="3">
    <source>
        <dbReference type="Proteomes" id="UP001341840"/>
    </source>
</evidence>
<keyword evidence="3" id="KW-1185">Reference proteome</keyword>
<feature type="non-terminal residue" evidence="2">
    <location>
        <position position="105"/>
    </location>
</feature>
<organism evidence="2 3">
    <name type="scientific">Stylosanthes scabra</name>
    <dbReference type="NCBI Taxonomy" id="79078"/>
    <lineage>
        <taxon>Eukaryota</taxon>
        <taxon>Viridiplantae</taxon>
        <taxon>Streptophyta</taxon>
        <taxon>Embryophyta</taxon>
        <taxon>Tracheophyta</taxon>
        <taxon>Spermatophyta</taxon>
        <taxon>Magnoliopsida</taxon>
        <taxon>eudicotyledons</taxon>
        <taxon>Gunneridae</taxon>
        <taxon>Pentapetalae</taxon>
        <taxon>rosids</taxon>
        <taxon>fabids</taxon>
        <taxon>Fabales</taxon>
        <taxon>Fabaceae</taxon>
        <taxon>Papilionoideae</taxon>
        <taxon>50 kb inversion clade</taxon>
        <taxon>dalbergioids sensu lato</taxon>
        <taxon>Dalbergieae</taxon>
        <taxon>Pterocarpus clade</taxon>
        <taxon>Stylosanthes</taxon>
    </lineage>
</organism>
<reference evidence="2 3" key="1">
    <citation type="journal article" date="2023" name="Plants (Basel)">
        <title>Bridging the Gap: Combining Genomics and Transcriptomics Approaches to Understand Stylosanthes scabra, an Orphan Legume from the Brazilian Caatinga.</title>
        <authorList>
            <person name="Ferreira-Neto J.R.C."/>
            <person name="da Silva M.D."/>
            <person name="Binneck E."/>
            <person name="de Melo N.F."/>
            <person name="da Silva R.H."/>
            <person name="de Melo A.L.T.M."/>
            <person name="Pandolfi V."/>
            <person name="Bustamante F.O."/>
            <person name="Brasileiro-Vidal A.C."/>
            <person name="Benko-Iseppon A.M."/>
        </authorList>
    </citation>
    <scope>NUCLEOTIDE SEQUENCE [LARGE SCALE GENOMIC DNA]</scope>
    <source>
        <tissue evidence="2">Leaves</tissue>
    </source>
</reference>
<protein>
    <submittedName>
        <fullName evidence="2">Uncharacterized protein</fullName>
    </submittedName>
</protein>
<feature type="region of interest" description="Disordered" evidence="1">
    <location>
        <begin position="22"/>
        <end position="44"/>
    </location>
</feature>
<comment type="caution">
    <text evidence="2">The sequence shown here is derived from an EMBL/GenBank/DDBJ whole genome shotgun (WGS) entry which is preliminary data.</text>
</comment>
<evidence type="ECO:0000313" key="2">
    <source>
        <dbReference type="EMBL" id="MED6162784.1"/>
    </source>
</evidence>
<gene>
    <name evidence="2" type="ORF">PIB30_073809</name>
</gene>
<accession>A0ABU6UNU1</accession>
<sequence>MLVKLRRHCRFSATTLPSPITLREKENRREGGAELWGKTDERETSHRRCRAWRSRHHLRTFSSAVVVKEKPPSRVGVTQLPSRFWSPELIRSASSCRKSPLLSKN</sequence>
<dbReference type="Proteomes" id="UP001341840">
    <property type="component" value="Unassembled WGS sequence"/>
</dbReference>
<name>A0ABU6UNU1_9FABA</name>